<dbReference type="PIRSF" id="PIRSF000521">
    <property type="entry name" value="Transaminase_4ab_Lys_Orn"/>
    <property type="match status" value="1"/>
</dbReference>
<dbReference type="PANTHER" id="PTHR11986:SF79">
    <property type="entry name" value="ACETYLORNITHINE AMINOTRANSFERASE, MITOCHONDRIAL"/>
    <property type="match status" value="1"/>
</dbReference>
<dbReference type="InterPro" id="IPR015422">
    <property type="entry name" value="PyrdxlP-dep_Trfase_small"/>
</dbReference>
<evidence type="ECO:0000256" key="2">
    <source>
        <dbReference type="ARBA" id="ARBA00022576"/>
    </source>
</evidence>
<comment type="similarity">
    <text evidence="5">Belongs to the class-III pyridoxal-phosphate-dependent aminotransferase family.</text>
</comment>
<dbReference type="GO" id="GO:0008483">
    <property type="term" value="F:transaminase activity"/>
    <property type="evidence" value="ECO:0007669"/>
    <property type="project" value="UniProtKB-KW"/>
</dbReference>
<dbReference type="EMBL" id="JAFHLB010000028">
    <property type="protein sequence ID" value="MBN3579692.1"/>
    <property type="molecule type" value="Genomic_DNA"/>
</dbReference>
<proteinExistence type="inferred from homology"/>
<dbReference type="SUPFAM" id="SSF53383">
    <property type="entry name" value="PLP-dependent transferases"/>
    <property type="match status" value="1"/>
</dbReference>
<dbReference type="RefSeq" id="WP_206371550.1">
    <property type="nucleotide sequence ID" value="NZ_CAWPTM010000100.1"/>
</dbReference>
<dbReference type="InterPro" id="IPR050103">
    <property type="entry name" value="Class-III_PLP-dep_AT"/>
</dbReference>
<dbReference type="InterPro" id="IPR015424">
    <property type="entry name" value="PyrdxlP-dep_Trfase"/>
</dbReference>
<dbReference type="Pfam" id="PF00202">
    <property type="entry name" value="Aminotran_3"/>
    <property type="match status" value="1"/>
</dbReference>
<dbReference type="PROSITE" id="PS00600">
    <property type="entry name" value="AA_TRANSFER_CLASS_3"/>
    <property type="match status" value="1"/>
</dbReference>
<dbReference type="Gene3D" id="3.90.1150.10">
    <property type="entry name" value="Aspartate Aminotransferase, domain 1"/>
    <property type="match status" value="1"/>
</dbReference>
<keyword evidence="2 6" id="KW-0032">Aminotransferase</keyword>
<dbReference type="CDD" id="cd00610">
    <property type="entry name" value="OAT_like"/>
    <property type="match status" value="1"/>
</dbReference>
<comment type="cofactor">
    <cofactor evidence="1">
        <name>pyridoxal 5'-phosphate</name>
        <dbReference type="ChEBI" id="CHEBI:597326"/>
    </cofactor>
</comment>
<sequence length="416" mass="45594">MTGFNEDIARFRGNGPYLHINDKTLIDAASGTFNLPLGYTNKRLAEKLKQQIDRCTHLSSAFTKPLSEQILLKLRKHLPAGVDRMWLRDVSGSGAVEGAIRMAQKKTKRSGVISLFKSHHGQSLATARISGNAFRLEEFTANIDGSFKIPVPQSALVEESKTQSAEINYFSQLEDFINFGSSGNIACMIIEPILGNGGNIVLPAEFYRQVRKICSQYGIVVIADEVQTGFGRTGSFFASTGYAKELDPDIIVFAKGAGGIGIPIGGILMKQALDVLEPYEHSSTSGANPLSLVALHETIEIIEDEHLLLQVQQNEHYLKEGLLGLQKKYASISGVRGVGYMFGFDVPSPEIARMVIDIAYSNGLVIRGSRYGKGRAIKVRPPLICTREHLTEVIRKLDVTFAQVACELEMMDEVTA</sequence>
<comment type="caution">
    <text evidence="6">The sequence shown here is derived from an EMBL/GenBank/DDBJ whole genome shotgun (WGS) entry which is preliminary data.</text>
</comment>
<gene>
    <name evidence="6" type="ORF">JYA62_18700</name>
</gene>
<accession>A0ABS3A5E0</accession>
<keyword evidence="3" id="KW-0808">Transferase</keyword>
<dbReference type="InterPro" id="IPR049704">
    <property type="entry name" value="Aminotrans_3_PPA_site"/>
</dbReference>
<dbReference type="PANTHER" id="PTHR11986">
    <property type="entry name" value="AMINOTRANSFERASE CLASS III"/>
    <property type="match status" value="1"/>
</dbReference>
<evidence type="ECO:0000313" key="6">
    <source>
        <dbReference type="EMBL" id="MBN3579692.1"/>
    </source>
</evidence>
<evidence type="ECO:0000313" key="7">
    <source>
        <dbReference type="Proteomes" id="UP000779070"/>
    </source>
</evidence>
<dbReference type="InterPro" id="IPR005814">
    <property type="entry name" value="Aminotrans_3"/>
</dbReference>
<evidence type="ECO:0000256" key="4">
    <source>
        <dbReference type="ARBA" id="ARBA00022898"/>
    </source>
</evidence>
<evidence type="ECO:0000256" key="3">
    <source>
        <dbReference type="ARBA" id="ARBA00022679"/>
    </source>
</evidence>
<keyword evidence="7" id="KW-1185">Reference proteome</keyword>
<protein>
    <submittedName>
        <fullName evidence="6">Aspartate aminotransferase family protein</fullName>
    </submittedName>
</protein>
<keyword evidence="4 5" id="KW-0663">Pyridoxal phosphate</keyword>
<reference evidence="6 7" key="1">
    <citation type="submission" date="2021-02" db="EMBL/GenBank/DDBJ databases">
        <title>Draft Genome Sequences of 5 Vibrio neptunius Strains Isolated From of Bivalve Hatcheries.</title>
        <authorList>
            <person name="Galvis F."/>
            <person name="Barja J.L."/>
            <person name="Lemos M.L."/>
            <person name="Balado M."/>
        </authorList>
    </citation>
    <scope>NUCLEOTIDE SEQUENCE [LARGE SCALE GENOMIC DNA]</scope>
    <source>
        <strain evidence="6 7">PP-145.98</strain>
    </source>
</reference>
<evidence type="ECO:0000256" key="5">
    <source>
        <dbReference type="RuleBase" id="RU003560"/>
    </source>
</evidence>
<name>A0ABS3A5E0_9VIBR</name>
<organism evidence="6 7">
    <name type="scientific">Vibrio neptunius</name>
    <dbReference type="NCBI Taxonomy" id="170651"/>
    <lineage>
        <taxon>Bacteria</taxon>
        <taxon>Pseudomonadati</taxon>
        <taxon>Pseudomonadota</taxon>
        <taxon>Gammaproteobacteria</taxon>
        <taxon>Vibrionales</taxon>
        <taxon>Vibrionaceae</taxon>
        <taxon>Vibrio</taxon>
    </lineage>
</organism>
<evidence type="ECO:0000256" key="1">
    <source>
        <dbReference type="ARBA" id="ARBA00001933"/>
    </source>
</evidence>
<dbReference type="InterPro" id="IPR015421">
    <property type="entry name" value="PyrdxlP-dep_Trfase_major"/>
</dbReference>
<dbReference type="Gene3D" id="3.40.640.10">
    <property type="entry name" value="Type I PLP-dependent aspartate aminotransferase-like (Major domain)"/>
    <property type="match status" value="1"/>
</dbReference>
<dbReference type="Proteomes" id="UP000779070">
    <property type="component" value="Unassembled WGS sequence"/>
</dbReference>